<dbReference type="SUPFAM" id="SSF63520">
    <property type="entry name" value="PTS-regulatory domain, PRD"/>
    <property type="match status" value="2"/>
</dbReference>
<dbReference type="InterPro" id="IPR011608">
    <property type="entry name" value="PRD"/>
</dbReference>
<dbReference type="PROSITE" id="PS51372">
    <property type="entry name" value="PRD_2"/>
    <property type="match status" value="2"/>
</dbReference>
<organism evidence="3 4">
    <name type="scientific">Dorea hominis</name>
    <dbReference type="NCBI Taxonomy" id="2763040"/>
    <lineage>
        <taxon>Bacteria</taxon>
        <taxon>Bacillati</taxon>
        <taxon>Bacillota</taxon>
        <taxon>Clostridia</taxon>
        <taxon>Lachnospirales</taxon>
        <taxon>Lachnospiraceae</taxon>
        <taxon>Dorea</taxon>
    </lineage>
</organism>
<accession>A0ABR7EVJ6</accession>
<evidence type="ECO:0000256" key="1">
    <source>
        <dbReference type="ARBA" id="ARBA00022737"/>
    </source>
</evidence>
<evidence type="ECO:0000313" key="4">
    <source>
        <dbReference type="Proteomes" id="UP000647235"/>
    </source>
</evidence>
<evidence type="ECO:0000259" key="2">
    <source>
        <dbReference type="PROSITE" id="PS51372"/>
    </source>
</evidence>
<dbReference type="Pfam" id="PF00874">
    <property type="entry name" value="PRD"/>
    <property type="match status" value="2"/>
</dbReference>
<gene>
    <name evidence="3" type="ORF">H8S07_08795</name>
</gene>
<dbReference type="InterPro" id="IPR050661">
    <property type="entry name" value="BglG_antiterminators"/>
</dbReference>
<sequence>MYRISKVLNHNGVIVIDLNDQKEYVLLGKGAGFGRKIGERMEKPETCTVYSLQETSSKGDAADLIKSVAPEYFQMANQILNAAEEQFGKVDRSILFPMADHIAFAVERIKRGEQISNPLTEDIQALFYSEFKIACMLKEMLKKEKNIEIDDDEVGYVALHIHSALEEESVSVSMQMARAVRECVSLIEEKKGIHINIISLSYNRLMNHVKYMVARALNGESLKINMNDYVEYKFPESYALAKTVCEHMSKALRVTLEDMEIGYLAMHIERVSMGEES</sequence>
<dbReference type="SMART" id="SM01061">
    <property type="entry name" value="CAT_RBD"/>
    <property type="match status" value="1"/>
</dbReference>
<keyword evidence="1" id="KW-0677">Repeat</keyword>
<protein>
    <submittedName>
        <fullName evidence="3">PRD domain-containing protein</fullName>
    </submittedName>
</protein>
<dbReference type="PANTHER" id="PTHR30185">
    <property type="entry name" value="CRYPTIC BETA-GLUCOSIDE BGL OPERON ANTITERMINATOR"/>
    <property type="match status" value="1"/>
</dbReference>
<dbReference type="Gene3D" id="1.10.1790.10">
    <property type="entry name" value="PRD domain"/>
    <property type="match status" value="2"/>
</dbReference>
<feature type="domain" description="PRD" evidence="2">
    <location>
        <begin position="67"/>
        <end position="171"/>
    </location>
</feature>
<dbReference type="RefSeq" id="WP_118660972.1">
    <property type="nucleotide sequence ID" value="NZ_JACOOY010000010.1"/>
</dbReference>
<dbReference type="SUPFAM" id="SSF50151">
    <property type="entry name" value="SacY-like RNA-binding domain"/>
    <property type="match status" value="1"/>
</dbReference>
<comment type="caution">
    <text evidence="3">The sequence shown here is derived from an EMBL/GenBank/DDBJ whole genome shotgun (WGS) entry which is preliminary data.</text>
</comment>
<dbReference type="EMBL" id="JACOOY010000010">
    <property type="protein sequence ID" value="MBC5665375.1"/>
    <property type="molecule type" value="Genomic_DNA"/>
</dbReference>
<feature type="domain" description="PRD" evidence="2">
    <location>
        <begin position="172"/>
        <end position="277"/>
    </location>
</feature>
<keyword evidence="4" id="KW-1185">Reference proteome</keyword>
<dbReference type="Gene3D" id="2.30.24.10">
    <property type="entry name" value="CAT RNA-binding domain"/>
    <property type="match status" value="1"/>
</dbReference>
<dbReference type="PANTHER" id="PTHR30185:SF15">
    <property type="entry name" value="CRYPTIC BETA-GLUCOSIDE BGL OPERON ANTITERMINATOR"/>
    <property type="match status" value="1"/>
</dbReference>
<evidence type="ECO:0000313" key="3">
    <source>
        <dbReference type="EMBL" id="MBC5665375.1"/>
    </source>
</evidence>
<dbReference type="Pfam" id="PF03123">
    <property type="entry name" value="CAT_RBD"/>
    <property type="match status" value="1"/>
</dbReference>
<reference evidence="3 4" key="1">
    <citation type="submission" date="2020-08" db="EMBL/GenBank/DDBJ databases">
        <title>Genome public.</title>
        <authorList>
            <person name="Liu C."/>
            <person name="Sun Q."/>
        </authorList>
    </citation>
    <scope>NUCLEOTIDE SEQUENCE [LARGE SCALE GENOMIC DNA]</scope>
    <source>
        <strain evidence="3 4">NSJ-36</strain>
    </source>
</reference>
<proteinExistence type="predicted"/>
<dbReference type="Proteomes" id="UP000647235">
    <property type="component" value="Unassembled WGS sequence"/>
</dbReference>
<name>A0ABR7EVJ6_9FIRM</name>
<dbReference type="InterPro" id="IPR036650">
    <property type="entry name" value="CAT_RNA-bd_dom_sf"/>
</dbReference>
<dbReference type="InterPro" id="IPR036634">
    <property type="entry name" value="PRD_sf"/>
</dbReference>
<dbReference type="InterPro" id="IPR004341">
    <property type="entry name" value="CAT_RNA-bd_dom"/>
</dbReference>